<protein>
    <recommendedName>
        <fullName evidence="6">NADH:ubiquinone oxidoreductase intermediate-associated protein 30 domain-containing protein</fullName>
    </recommendedName>
</protein>
<feature type="domain" description="NADH:ubiquinone oxidoreductase intermediate-associated protein 30" evidence="6">
    <location>
        <begin position="252"/>
        <end position="439"/>
    </location>
</feature>
<evidence type="ECO:0000256" key="1">
    <source>
        <dbReference type="ARBA" id="ARBA00004173"/>
    </source>
</evidence>
<dbReference type="GO" id="GO:0010257">
    <property type="term" value="P:NADH dehydrogenase complex assembly"/>
    <property type="evidence" value="ECO:0007669"/>
    <property type="project" value="TreeGrafter"/>
</dbReference>
<dbReference type="InParanoid" id="A0A0D0E3D5"/>
<keyword evidence="4" id="KW-0143">Chaperone</keyword>
<feature type="region of interest" description="Disordered" evidence="5">
    <location>
        <begin position="109"/>
        <end position="147"/>
    </location>
</feature>
<dbReference type="EMBL" id="KN824884">
    <property type="protein sequence ID" value="KIK98701.1"/>
    <property type="molecule type" value="Genomic_DNA"/>
</dbReference>
<dbReference type="InterPro" id="IPR039131">
    <property type="entry name" value="NDUFAF1"/>
</dbReference>
<dbReference type="Pfam" id="PF08547">
    <property type="entry name" value="CIA30"/>
    <property type="match status" value="1"/>
</dbReference>
<reference evidence="8" key="2">
    <citation type="submission" date="2015-01" db="EMBL/GenBank/DDBJ databases">
        <title>Evolutionary Origins and Diversification of the Mycorrhizal Mutualists.</title>
        <authorList>
            <consortium name="DOE Joint Genome Institute"/>
            <consortium name="Mycorrhizal Genomics Consortium"/>
            <person name="Kohler A."/>
            <person name="Kuo A."/>
            <person name="Nagy L.G."/>
            <person name="Floudas D."/>
            <person name="Copeland A."/>
            <person name="Barry K.W."/>
            <person name="Cichocki N."/>
            <person name="Veneault-Fourrey C."/>
            <person name="LaButti K."/>
            <person name="Lindquist E.A."/>
            <person name="Lipzen A."/>
            <person name="Lundell T."/>
            <person name="Morin E."/>
            <person name="Murat C."/>
            <person name="Riley R."/>
            <person name="Ohm R."/>
            <person name="Sun H."/>
            <person name="Tunlid A."/>
            <person name="Henrissat B."/>
            <person name="Grigoriev I.V."/>
            <person name="Hibbett D.S."/>
            <person name="Martin F."/>
        </authorList>
    </citation>
    <scope>NUCLEOTIDE SEQUENCE [LARGE SCALE GENOMIC DNA]</scope>
    <source>
        <strain evidence="8">Ve08.2h10</strain>
    </source>
</reference>
<dbReference type="SUPFAM" id="SSF49785">
    <property type="entry name" value="Galactose-binding domain-like"/>
    <property type="match status" value="1"/>
</dbReference>
<evidence type="ECO:0000313" key="8">
    <source>
        <dbReference type="Proteomes" id="UP000054538"/>
    </source>
</evidence>
<evidence type="ECO:0000256" key="4">
    <source>
        <dbReference type="ARBA" id="ARBA00023186"/>
    </source>
</evidence>
<evidence type="ECO:0000313" key="7">
    <source>
        <dbReference type="EMBL" id="KIK98701.1"/>
    </source>
</evidence>
<comment type="subcellular location">
    <subcellularLocation>
        <location evidence="1">Mitochondrion</location>
    </subcellularLocation>
</comment>
<proteinExistence type="inferred from homology"/>
<keyword evidence="3" id="KW-0496">Mitochondrion</keyword>
<comment type="similarity">
    <text evidence="2">Belongs to the CIA30 family.</text>
</comment>
<dbReference type="Proteomes" id="UP000054538">
    <property type="component" value="Unassembled WGS sequence"/>
</dbReference>
<dbReference type="PANTHER" id="PTHR13194:SF18">
    <property type="entry name" value="COMPLEX I INTERMEDIATE-ASSOCIATED PROTEIN 30, MITOCHONDRIAL"/>
    <property type="match status" value="1"/>
</dbReference>
<dbReference type="GO" id="GO:0005739">
    <property type="term" value="C:mitochondrion"/>
    <property type="evidence" value="ECO:0007669"/>
    <property type="project" value="UniProtKB-SubCell"/>
</dbReference>
<reference evidence="7 8" key="1">
    <citation type="submission" date="2014-04" db="EMBL/GenBank/DDBJ databases">
        <authorList>
            <consortium name="DOE Joint Genome Institute"/>
            <person name="Kuo A."/>
            <person name="Kohler A."/>
            <person name="Jargeat P."/>
            <person name="Nagy L.G."/>
            <person name="Floudas D."/>
            <person name="Copeland A."/>
            <person name="Barry K.W."/>
            <person name="Cichocki N."/>
            <person name="Veneault-Fourrey C."/>
            <person name="LaButti K."/>
            <person name="Lindquist E.A."/>
            <person name="Lipzen A."/>
            <person name="Lundell T."/>
            <person name="Morin E."/>
            <person name="Murat C."/>
            <person name="Sun H."/>
            <person name="Tunlid A."/>
            <person name="Henrissat B."/>
            <person name="Grigoriev I.V."/>
            <person name="Hibbett D.S."/>
            <person name="Martin F."/>
            <person name="Nordberg H.P."/>
            <person name="Cantor M.N."/>
            <person name="Hua S.X."/>
        </authorList>
    </citation>
    <scope>NUCLEOTIDE SEQUENCE [LARGE SCALE GENOMIC DNA]</scope>
    <source>
        <strain evidence="7 8">Ve08.2h10</strain>
    </source>
</reference>
<keyword evidence="8" id="KW-1185">Reference proteome</keyword>
<dbReference type="InterPro" id="IPR013857">
    <property type="entry name" value="NADH-UbQ_OxRdtase-assoc_prot30"/>
</dbReference>
<dbReference type="AlphaFoldDB" id="A0A0D0E3D5"/>
<dbReference type="GO" id="GO:0051082">
    <property type="term" value="F:unfolded protein binding"/>
    <property type="evidence" value="ECO:0007669"/>
    <property type="project" value="TreeGrafter"/>
</dbReference>
<feature type="region of interest" description="Disordered" evidence="5">
    <location>
        <begin position="1"/>
        <end position="24"/>
    </location>
</feature>
<sequence length="465" mass="50916">MPCLATHSHPATHESSLLSDRDDQQLTDTSTYITGLNVPSFHPTYESPAHLNINGTRPPSPSADRISMEEAASLAENVPGVVLQPPSEENADTFELLTPQALCRVHQCSGDSPSGLVDLPKWKKGKKKATDQPSPSPILSAPSPSPQVLLRVPSHHSELPPLASVLECLASHTSPLVVDAPPASVHETYCHTIFVCAALDLDLSNPYIIDCLWRILAKVAPDVDFADLLKSPPLVLRMEGANPPNRAPITLFNLNRHEHIKEFATGCDADIGGTSSLNFELDESPERNKGSGSAGTARFWGEMRLGVQPELQGRIRGGYAGFRSKPRPTLFGEVCDDVSNHQYLALRLRLGGDPRMRNSYFVNLQTDGPITTDLWQHRLYFKRNDGGWEDVFIPFENFILTNTGELVQHQITMFRERIRTVGISLLGGNSGVSGPYDLGIHSIRAVNEEDVTRPPLVEKDPSQGA</sequence>
<dbReference type="OrthoDB" id="42561at2759"/>
<dbReference type="PANTHER" id="PTHR13194">
    <property type="entry name" value="COMPLEX I INTERMEDIATE-ASSOCIATED PROTEIN 30"/>
    <property type="match status" value="1"/>
</dbReference>
<evidence type="ECO:0000259" key="6">
    <source>
        <dbReference type="Pfam" id="PF08547"/>
    </source>
</evidence>
<accession>A0A0D0E3D5</accession>
<evidence type="ECO:0000256" key="3">
    <source>
        <dbReference type="ARBA" id="ARBA00023128"/>
    </source>
</evidence>
<organism evidence="7 8">
    <name type="scientific">Paxillus rubicundulus Ve08.2h10</name>
    <dbReference type="NCBI Taxonomy" id="930991"/>
    <lineage>
        <taxon>Eukaryota</taxon>
        <taxon>Fungi</taxon>
        <taxon>Dikarya</taxon>
        <taxon>Basidiomycota</taxon>
        <taxon>Agaricomycotina</taxon>
        <taxon>Agaricomycetes</taxon>
        <taxon>Agaricomycetidae</taxon>
        <taxon>Boletales</taxon>
        <taxon>Paxilineae</taxon>
        <taxon>Paxillaceae</taxon>
        <taxon>Paxillus</taxon>
    </lineage>
</organism>
<evidence type="ECO:0000256" key="5">
    <source>
        <dbReference type="SAM" id="MobiDB-lite"/>
    </source>
</evidence>
<name>A0A0D0E3D5_9AGAM</name>
<dbReference type="GO" id="GO:0006120">
    <property type="term" value="P:mitochondrial electron transport, NADH to ubiquinone"/>
    <property type="evidence" value="ECO:0007669"/>
    <property type="project" value="TreeGrafter"/>
</dbReference>
<gene>
    <name evidence="7" type="ORF">PAXRUDRAFT_9395</name>
</gene>
<dbReference type="HOGENOM" id="CLU_588058_0_0_1"/>
<dbReference type="InterPro" id="IPR008979">
    <property type="entry name" value="Galactose-bd-like_sf"/>
</dbReference>
<dbReference type="STRING" id="930991.A0A0D0E3D5"/>
<evidence type="ECO:0000256" key="2">
    <source>
        <dbReference type="ARBA" id="ARBA00007884"/>
    </source>
</evidence>